<protein>
    <submittedName>
        <fullName evidence="1">Jg12813 protein</fullName>
    </submittedName>
</protein>
<gene>
    <name evidence="1" type="primary">jg12813</name>
    <name evidence="1" type="ORF">PAEG_LOCUS14764</name>
</gene>
<reference evidence="1" key="1">
    <citation type="submission" date="2022-03" db="EMBL/GenBank/DDBJ databases">
        <authorList>
            <person name="Lindestad O."/>
        </authorList>
    </citation>
    <scope>NUCLEOTIDE SEQUENCE</scope>
</reference>
<comment type="caution">
    <text evidence="1">The sequence shown here is derived from an EMBL/GenBank/DDBJ whole genome shotgun (WGS) entry which is preliminary data.</text>
</comment>
<dbReference type="Proteomes" id="UP000838756">
    <property type="component" value="Unassembled WGS sequence"/>
</dbReference>
<evidence type="ECO:0000313" key="2">
    <source>
        <dbReference type="Proteomes" id="UP000838756"/>
    </source>
</evidence>
<accession>A0A8S4RMS2</accession>
<proteinExistence type="predicted"/>
<evidence type="ECO:0000313" key="1">
    <source>
        <dbReference type="EMBL" id="CAH2237480.1"/>
    </source>
</evidence>
<sequence>MKQISDIECLSSTNLSAMDSNPAGSCRFIKYQFLKCVHYALFHNATLHFYSSVTTPRLLTPKQSSPRLCASPSRGIFASIIRDDFYNSVQEYDFIVRDLVYEDSPVNKPCVEGYELDISGLCREVWRR</sequence>
<dbReference type="OrthoDB" id="7194861at2759"/>
<keyword evidence="2" id="KW-1185">Reference proteome</keyword>
<organism evidence="1 2">
    <name type="scientific">Pararge aegeria aegeria</name>
    <dbReference type="NCBI Taxonomy" id="348720"/>
    <lineage>
        <taxon>Eukaryota</taxon>
        <taxon>Metazoa</taxon>
        <taxon>Ecdysozoa</taxon>
        <taxon>Arthropoda</taxon>
        <taxon>Hexapoda</taxon>
        <taxon>Insecta</taxon>
        <taxon>Pterygota</taxon>
        <taxon>Neoptera</taxon>
        <taxon>Endopterygota</taxon>
        <taxon>Lepidoptera</taxon>
        <taxon>Glossata</taxon>
        <taxon>Ditrysia</taxon>
        <taxon>Papilionoidea</taxon>
        <taxon>Nymphalidae</taxon>
        <taxon>Satyrinae</taxon>
        <taxon>Satyrini</taxon>
        <taxon>Parargina</taxon>
        <taxon>Pararge</taxon>
    </lineage>
</organism>
<dbReference type="EMBL" id="CAKXAJ010025271">
    <property type="protein sequence ID" value="CAH2237480.1"/>
    <property type="molecule type" value="Genomic_DNA"/>
</dbReference>
<dbReference type="AlphaFoldDB" id="A0A8S4RMS2"/>
<name>A0A8S4RMS2_9NEOP</name>